<reference evidence="1" key="1">
    <citation type="submission" date="2018-05" db="EMBL/GenBank/DDBJ databases">
        <authorList>
            <person name="Lanie J.A."/>
            <person name="Ng W.-L."/>
            <person name="Kazmierczak K.M."/>
            <person name="Andrzejewski T.M."/>
            <person name="Davidsen T.M."/>
            <person name="Wayne K.J."/>
            <person name="Tettelin H."/>
            <person name="Glass J.I."/>
            <person name="Rusch D."/>
            <person name="Podicherti R."/>
            <person name="Tsui H.-C.T."/>
            <person name="Winkler M.E."/>
        </authorList>
    </citation>
    <scope>NUCLEOTIDE SEQUENCE</scope>
</reference>
<evidence type="ECO:0000313" key="1">
    <source>
        <dbReference type="EMBL" id="SVB18888.1"/>
    </source>
</evidence>
<dbReference type="AlphaFoldDB" id="A0A382BYL7"/>
<gene>
    <name evidence="1" type="ORF">METZ01_LOCUS171742</name>
</gene>
<feature type="non-terminal residue" evidence="1">
    <location>
        <position position="1"/>
    </location>
</feature>
<organism evidence="1">
    <name type="scientific">marine metagenome</name>
    <dbReference type="NCBI Taxonomy" id="408172"/>
    <lineage>
        <taxon>unclassified sequences</taxon>
        <taxon>metagenomes</taxon>
        <taxon>ecological metagenomes</taxon>
    </lineage>
</organism>
<dbReference type="EMBL" id="UINC01031981">
    <property type="protein sequence ID" value="SVB18888.1"/>
    <property type="molecule type" value="Genomic_DNA"/>
</dbReference>
<accession>A0A382BYL7</accession>
<sequence length="28" mass="3059">VLMLAVKAMVLASILLNHCNIRAVYNTS</sequence>
<name>A0A382BYL7_9ZZZZ</name>
<proteinExistence type="predicted"/>
<protein>
    <submittedName>
        <fullName evidence="1">Uncharacterized protein</fullName>
    </submittedName>
</protein>